<protein>
    <submittedName>
        <fullName evidence="5">Secreted protein</fullName>
    </submittedName>
</protein>
<name>A0A183D0Y8_9BILA</name>
<evidence type="ECO:0000313" key="5">
    <source>
        <dbReference type="WBParaSite" id="GPUH_0000238401-mRNA-1"/>
    </source>
</evidence>
<reference evidence="3 4" key="2">
    <citation type="submission" date="2018-11" db="EMBL/GenBank/DDBJ databases">
        <authorList>
            <consortium name="Pathogen Informatics"/>
        </authorList>
    </citation>
    <scope>NUCLEOTIDE SEQUENCE [LARGE SCALE GENOMIC DNA]</scope>
</reference>
<reference evidence="5" key="1">
    <citation type="submission" date="2016-06" db="UniProtKB">
        <authorList>
            <consortium name="WormBaseParasite"/>
        </authorList>
    </citation>
    <scope>IDENTIFICATION</scope>
</reference>
<keyword evidence="1" id="KW-0732">Signal</keyword>
<dbReference type="Pfam" id="PF25057">
    <property type="entry name" value="CUT_N"/>
    <property type="match status" value="1"/>
</dbReference>
<feature type="signal peptide" evidence="1">
    <location>
        <begin position="1"/>
        <end position="25"/>
    </location>
</feature>
<feature type="chain" id="PRO_5043138507" evidence="1">
    <location>
        <begin position="26"/>
        <end position="115"/>
    </location>
</feature>
<evidence type="ECO:0000313" key="4">
    <source>
        <dbReference type="Proteomes" id="UP000271098"/>
    </source>
</evidence>
<dbReference type="WBParaSite" id="GPUH_0000238401-mRNA-1">
    <property type="protein sequence ID" value="GPUH_0000238401-mRNA-1"/>
    <property type="gene ID" value="GPUH_0000238401"/>
</dbReference>
<gene>
    <name evidence="3" type="ORF">GPUH_LOCUS2379</name>
</gene>
<dbReference type="PROSITE" id="PS51257">
    <property type="entry name" value="PROKAR_LIPOPROTEIN"/>
    <property type="match status" value="1"/>
</dbReference>
<organism evidence="5">
    <name type="scientific">Gongylonema pulchrum</name>
    <dbReference type="NCBI Taxonomy" id="637853"/>
    <lineage>
        <taxon>Eukaryota</taxon>
        <taxon>Metazoa</taxon>
        <taxon>Ecdysozoa</taxon>
        <taxon>Nematoda</taxon>
        <taxon>Chromadorea</taxon>
        <taxon>Rhabditida</taxon>
        <taxon>Spirurina</taxon>
        <taxon>Spiruromorpha</taxon>
        <taxon>Spiruroidea</taxon>
        <taxon>Gongylonematidae</taxon>
        <taxon>Gongylonema</taxon>
    </lineage>
</organism>
<dbReference type="AlphaFoldDB" id="A0A183D0Y8"/>
<dbReference type="InterPro" id="IPR056953">
    <property type="entry name" value="CUT_N"/>
</dbReference>
<accession>A0A183D0Y8</accession>
<dbReference type="OrthoDB" id="6139674at2759"/>
<dbReference type="Proteomes" id="UP000271098">
    <property type="component" value="Unassembled WGS sequence"/>
</dbReference>
<evidence type="ECO:0000256" key="1">
    <source>
        <dbReference type="SAM" id="SignalP"/>
    </source>
</evidence>
<proteinExistence type="predicted"/>
<dbReference type="EMBL" id="UYRT01003532">
    <property type="protein sequence ID" value="VDK33815.1"/>
    <property type="molecule type" value="Genomic_DNA"/>
</dbReference>
<feature type="domain" description="Cuticlin N-terminal" evidence="2">
    <location>
        <begin position="68"/>
        <end position="101"/>
    </location>
</feature>
<evidence type="ECO:0000259" key="2">
    <source>
        <dbReference type="Pfam" id="PF25057"/>
    </source>
</evidence>
<evidence type="ECO:0000313" key="3">
    <source>
        <dbReference type="EMBL" id="VDK33815.1"/>
    </source>
</evidence>
<keyword evidence="4" id="KW-1185">Reference proteome</keyword>
<sequence length="115" mass="13211">MRGSSSLTSFSSILSCLSPLGTIYCAPGIRLTPVYFCQEHHFVTHTVNRHHITKRKERSIFFNLQIGPEHKGVEQSLTIVVSFHDTFITKVDRAFRCTCFYMEADRVAIARFDVR</sequence>